<reference evidence="6" key="1">
    <citation type="submission" date="2022-10" db="EMBL/GenBank/DDBJ databases">
        <authorList>
            <person name="Koch H."/>
        </authorList>
    </citation>
    <scope>NUCLEOTIDE SEQUENCE</scope>
    <source>
        <strain evidence="6">DNF</strain>
    </source>
</reference>
<dbReference type="FunFam" id="3.30.160.100:FF:000001">
    <property type="entry name" value="Ribosome hibernation promoting factor"/>
    <property type="match status" value="1"/>
</dbReference>
<dbReference type="Proteomes" id="UP001179121">
    <property type="component" value="Chromosome"/>
</dbReference>
<name>A0AA86MYJ0_9BACT</name>
<accession>A0AA86MYJ0</accession>
<dbReference type="AlphaFoldDB" id="A0AA86MYJ0"/>
<evidence type="ECO:0000313" key="7">
    <source>
        <dbReference type="Proteomes" id="UP001179121"/>
    </source>
</evidence>
<keyword evidence="1" id="KW-0810">Translation regulation</keyword>
<dbReference type="GO" id="GO:0043024">
    <property type="term" value="F:ribosomal small subunit binding"/>
    <property type="evidence" value="ECO:0007669"/>
    <property type="project" value="TreeGrafter"/>
</dbReference>
<dbReference type="NCBIfam" id="TIGR00741">
    <property type="entry name" value="yfiA"/>
    <property type="match status" value="1"/>
</dbReference>
<dbReference type="SUPFAM" id="SSF69754">
    <property type="entry name" value="Ribosome binding protein Y (YfiA homologue)"/>
    <property type="match status" value="1"/>
</dbReference>
<evidence type="ECO:0000256" key="4">
    <source>
        <dbReference type="ARBA" id="ARBA00041148"/>
    </source>
</evidence>
<gene>
    <name evidence="6" type="ORF">DNFV4_01693</name>
</gene>
<dbReference type="RefSeq" id="WP_289268200.1">
    <property type="nucleotide sequence ID" value="NZ_OX365700.1"/>
</dbReference>
<protein>
    <recommendedName>
        <fullName evidence="4">Ribosome hibernation promoting factor</fullName>
    </recommendedName>
    <alternativeName>
        <fullName evidence="5">Hibernation factor HPF</fullName>
    </alternativeName>
</protein>
<evidence type="ECO:0000256" key="3">
    <source>
        <dbReference type="ARBA" id="ARBA00038695"/>
    </source>
</evidence>
<evidence type="ECO:0000313" key="6">
    <source>
        <dbReference type="EMBL" id="CAI4031266.1"/>
    </source>
</evidence>
<comment type="subunit">
    <text evidence="3">Associates exclusively with 100S ribosomes, which are dimers of 70S ribosomes.</text>
</comment>
<keyword evidence="7" id="KW-1185">Reference proteome</keyword>
<dbReference type="InterPro" id="IPR036567">
    <property type="entry name" value="RHF-like"/>
</dbReference>
<proteinExistence type="inferred from homology"/>
<dbReference type="EMBL" id="OX365700">
    <property type="protein sequence ID" value="CAI4031266.1"/>
    <property type="molecule type" value="Genomic_DNA"/>
</dbReference>
<dbReference type="GO" id="GO:0045900">
    <property type="term" value="P:negative regulation of translational elongation"/>
    <property type="evidence" value="ECO:0007669"/>
    <property type="project" value="TreeGrafter"/>
</dbReference>
<dbReference type="GO" id="GO:0022627">
    <property type="term" value="C:cytosolic small ribosomal subunit"/>
    <property type="evidence" value="ECO:0007669"/>
    <property type="project" value="TreeGrafter"/>
</dbReference>
<dbReference type="PANTHER" id="PTHR33231:SF1">
    <property type="entry name" value="30S RIBOSOMAL PROTEIN"/>
    <property type="match status" value="1"/>
</dbReference>
<dbReference type="CDD" id="cd00552">
    <property type="entry name" value="RaiA"/>
    <property type="match status" value="1"/>
</dbReference>
<dbReference type="KEGG" id="nti:DNFV4_01693"/>
<sequence>MNIVITGRHIRITHALREYVQQKVERLGRYSLPLSSVQMILSVEKFRHQAEIVCVFNGKQYRAKASSHEMYASIDDVTDKLDRQMRKKKDKLVSHKGARRRETLARIPSREAEEAQSVSVNRTQAETLTVHEALSRLPMEAASLLFFTEAASGSVLALRRGAGGAVELIVPQAQP</sequence>
<comment type="similarity">
    <text evidence="2">Belongs to the HPF/YfiA ribosome-associated protein family. Short HPF subfamily.</text>
</comment>
<dbReference type="InterPro" id="IPR003489">
    <property type="entry name" value="RHF/RaiA"/>
</dbReference>
<evidence type="ECO:0000256" key="1">
    <source>
        <dbReference type="ARBA" id="ARBA00022845"/>
    </source>
</evidence>
<dbReference type="InterPro" id="IPR050574">
    <property type="entry name" value="HPF/YfiA_ribosome-assoc"/>
</dbReference>
<evidence type="ECO:0000256" key="2">
    <source>
        <dbReference type="ARBA" id="ARBA00038434"/>
    </source>
</evidence>
<dbReference type="Pfam" id="PF02482">
    <property type="entry name" value="Ribosomal_S30AE"/>
    <property type="match status" value="1"/>
</dbReference>
<evidence type="ECO:0000256" key="5">
    <source>
        <dbReference type="ARBA" id="ARBA00041319"/>
    </source>
</evidence>
<dbReference type="Gene3D" id="3.30.160.100">
    <property type="entry name" value="Ribosome hibernation promotion factor-like"/>
    <property type="match status" value="1"/>
</dbReference>
<organism evidence="6 7">
    <name type="scientific">Nitrospira tepida</name>
    <dbReference type="NCBI Taxonomy" id="2973512"/>
    <lineage>
        <taxon>Bacteria</taxon>
        <taxon>Pseudomonadati</taxon>
        <taxon>Nitrospirota</taxon>
        <taxon>Nitrospiria</taxon>
        <taxon>Nitrospirales</taxon>
        <taxon>Nitrospiraceae</taxon>
        <taxon>Nitrospira</taxon>
    </lineage>
</organism>
<dbReference type="PANTHER" id="PTHR33231">
    <property type="entry name" value="30S RIBOSOMAL PROTEIN"/>
    <property type="match status" value="1"/>
</dbReference>